<dbReference type="Pfam" id="PF15038">
    <property type="entry name" value="Jiraiya"/>
    <property type="match status" value="1"/>
</dbReference>
<keyword evidence="2" id="KW-0812">Transmembrane</keyword>
<dbReference type="InterPro" id="IPR053101">
    <property type="entry name" value="TM221"/>
</dbReference>
<dbReference type="PANTHER" id="PTHR36132:SF1">
    <property type="entry name" value="TRANSMEMBRANE PROTEIN 221"/>
    <property type="match status" value="1"/>
</dbReference>
<keyword evidence="2" id="KW-0472">Membrane</keyword>
<feature type="compositionally biased region" description="Basic and acidic residues" evidence="1">
    <location>
        <begin position="1"/>
        <end position="12"/>
    </location>
</feature>
<protein>
    <recommendedName>
        <fullName evidence="5">Transmembrane protein 221</fullName>
    </recommendedName>
</protein>
<evidence type="ECO:0000313" key="4">
    <source>
        <dbReference type="Proteomes" id="UP000694542"/>
    </source>
</evidence>
<reference evidence="3" key="1">
    <citation type="submission" date="2018-10" db="EMBL/GenBank/DDBJ databases">
        <title>De novo assembly of a Great Dane genome.</title>
        <authorList>
            <person name="Kidd J.M."/>
            <person name="Pendleton A.L."/>
            <person name="Shen F."/>
            <person name="Emery S."/>
        </authorList>
    </citation>
    <scope>NUCLEOTIDE SEQUENCE [LARGE SCALE GENOMIC DNA]</scope>
    <source>
        <strain evidence="3">Great Dane</strain>
    </source>
</reference>
<proteinExistence type="predicted"/>
<dbReference type="AlphaFoldDB" id="A0A8C0SN51"/>
<name>A0A8C0SN51_CANLF</name>
<evidence type="ECO:0000256" key="2">
    <source>
        <dbReference type="SAM" id="Phobius"/>
    </source>
</evidence>
<dbReference type="Proteomes" id="UP000694542">
    <property type="component" value="Chromosome 20"/>
</dbReference>
<feature type="transmembrane region" description="Helical" evidence="2">
    <location>
        <begin position="136"/>
        <end position="160"/>
    </location>
</feature>
<dbReference type="Ensembl" id="ENSCAFT00040026643.1">
    <property type="protein sequence ID" value="ENSCAFP00040023140.1"/>
    <property type="gene ID" value="ENSCAFG00040014459.1"/>
</dbReference>
<accession>A0A8C0SN51</accession>
<reference evidence="3" key="2">
    <citation type="submission" date="2025-08" db="UniProtKB">
        <authorList>
            <consortium name="Ensembl"/>
        </authorList>
    </citation>
    <scope>IDENTIFICATION</scope>
</reference>
<feature type="transmembrane region" description="Helical" evidence="2">
    <location>
        <begin position="166"/>
        <end position="188"/>
    </location>
</feature>
<feature type="region of interest" description="Disordered" evidence="1">
    <location>
        <begin position="1"/>
        <end position="25"/>
    </location>
</feature>
<evidence type="ECO:0000313" key="3">
    <source>
        <dbReference type="Ensembl" id="ENSCAFP00040023140.1"/>
    </source>
</evidence>
<keyword evidence="2" id="KW-1133">Transmembrane helix</keyword>
<feature type="compositionally biased region" description="Polar residues" evidence="1">
    <location>
        <begin position="223"/>
        <end position="239"/>
    </location>
</feature>
<feature type="region of interest" description="Disordered" evidence="1">
    <location>
        <begin position="199"/>
        <end position="268"/>
    </location>
</feature>
<feature type="compositionally biased region" description="Low complexity" evidence="1">
    <location>
        <begin position="247"/>
        <end position="256"/>
    </location>
</feature>
<organism evidence="3 4">
    <name type="scientific">Canis lupus familiaris</name>
    <name type="common">Dog</name>
    <name type="synonym">Canis familiaris</name>
    <dbReference type="NCBI Taxonomy" id="9615"/>
    <lineage>
        <taxon>Eukaryota</taxon>
        <taxon>Metazoa</taxon>
        <taxon>Chordata</taxon>
        <taxon>Craniata</taxon>
        <taxon>Vertebrata</taxon>
        <taxon>Euteleostomi</taxon>
        <taxon>Mammalia</taxon>
        <taxon>Eutheria</taxon>
        <taxon>Laurasiatheria</taxon>
        <taxon>Carnivora</taxon>
        <taxon>Caniformia</taxon>
        <taxon>Canidae</taxon>
        <taxon>Canis</taxon>
    </lineage>
</organism>
<sequence>PPPPHPDPDPDRQTPPWPGRTAAGSGRDDLLGIPAAVLAALGAQLLFQLQAGRAELRGLRADGLGPELGGGPGLPEDAAGALLPLAAALAALALVLGLTCLLLAALCGHLGAELARGPGPGRSDWFLYDCRLLRHVALGVFCCGVSVYLAALSIYALLLFEIETGAAAASILGVGALVLVAALTHTLLRAARATRRSLHELSPPHFEDDPVRPAEVSKASPRAQPQQGTHHRTPYSSFPESGDPFRPTGTATAPAALGGGRESSLPLPRMHRTLSAGRRHWEVVTHEMRSMLGHRPGASGKDSTLV</sequence>
<dbReference type="PANTHER" id="PTHR36132">
    <property type="entry name" value="TRANSMEMBRANE PROTEIN 221"/>
    <property type="match status" value="1"/>
</dbReference>
<evidence type="ECO:0008006" key="5">
    <source>
        <dbReference type="Google" id="ProtNLM"/>
    </source>
</evidence>
<feature type="transmembrane region" description="Helical" evidence="2">
    <location>
        <begin position="81"/>
        <end position="106"/>
    </location>
</feature>
<dbReference type="InterPro" id="IPR029201">
    <property type="entry name" value="Jiraiya"/>
</dbReference>
<evidence type="ECO:0000256" key="1">
    <source>
        <dbReference type="SAM" id="MobiDB-lite"/>
    </source>
</evidence>